<feature type="compositionally biased region" description="Polar residues" evidence="1">
    <location>
        <begin position="31"/>
        <end position="41"/>
    </location>
</feature>
<evidence type="ECO:0000313" key="3">
    <source>
        <dbReference type="Proteomes" id="UP001162483"/>
    </source>
</evidence>
<feature type="non-terminal residue" evidence="2">
    <location>
        <position position="107"/>
    </location>
</feature>
<dbReference type="EMBL" id="CATNWA010016599">
    <property type="protein sequence ID" value="CAI9593932.1"/>
    <property type="molecule type" value="Genomic_DNA"/>
</dbReference>
<gene>
    <name evidence="2" type="ORF">SPARVUS_LOCUS11649583</name>
</gene>
<name>A0ABN9FDL5_9NEOB</name>
<dbReference type="InterPro" id="IPR029193">
    <property type="entry name" value="TEX12"/>
</dbReference>
<reference evidence="2" key="1">
    <citation type="submission" date="2023-05" db="EMBL/GenBank/DDBJ databases">
        <authorList>
            <person name="Stuckert A."/>
        </authorList>
    </citation>
    <scope>NUCLEOTIDE SEQUENCE</scope>
</reference>
<dbReference type="PANTHER" id="PTHR37349:SF1">
    <property type="entry name" value="TESTIS-EXPRESSED PROTEIN 12"/>
    <property type="match status" value="1"/>
</dbReference>
<evidence type="ECO:0000313" key="2">
    <source>
        <dbReference type="EMBL" id="CAI9593932.1"/>
    </source>
</evidence>
<organism evidence="2 3">
    <name type="scientific">Staurois parvus</name>
    <dbReference type="NCBI Taxonomy" id="386267"/>
    <lineage>
        <taxon>Eukaryota</taxon>
        <taxon>Metazoa</taxon>
        <taxon>Chordata</taxon>
        <taxon>Craniata</taxon>
        <taxon>Vertebrata</taxon>
        <taxon>Euteleostomi</taxon>
        <taxon>Amphibia</taxon>
        <taxon>Batrachia</taxon>
        <taxon>Anura</taxon>
        <taxon>Neobatrachia</taxon>
        <taxon>Ranoidea</taxon>
        <taxon>Ranidae</taxon>
        <taxon>Staurois</taxon>
    </lineage>
</organism>
<evidence type="ECO:0000256" key="1">
    <source>
        <dbReference type="SAM" id="MobiDB-lite"/>
    </source>
</evidence>
<proteinExistence type="predicted"/>
<protein>
    <submittedName>
        <fullName evidence="2">Uncharacterized protein</fullName>
    </submittedName>
</protein>
<dbReference type="Pfam" id="PF15219">
    <property type="entry name" value="TEX12"/>
    <property type="match status" value="1"/>
</dbReference>
<dbReference type="PANTHER" id="PTHR37349">
    <property type="entry name" value="TESTIS-EXPRESSED PROTEIN 12"/>
    <property type="match status" value="1"/>
</dbReference>
<accession>A0ABN9FDL5</accession>
<sequence>MASTASNDESKSVKHRRISEVPDSEMLQYPLPSNQSSSDLDISQGHVDGVLKDLRNEINLLFSKYATSLSEQSALDILYVKEFEEILQEAKSVETHLKLKRENLRSQ</sequence>
<dbReference type="Proteomes" id="UP001162483">
    <property type="component" value="Unassembled WGS sequence"/>
</dbReference>
<keyword evidence="3" id="KW-1185">Reference proteome</keyword>
<comment type="caution">
    <text evidence="2">The sequence shown here is derived from an EMBL/GenBank/DDBJ whole genome shotgun (WGS) entry which is preliminary data.</text>
</comment>
<feature type="region of interest" description="Disordered" evidence="1">
    <location>
        <begin position="1"/>
        <end position="41"/>
    </location>
</feature>